<evidence type="ECO:0000259" key="2">
    <source>
        <dbReference type="Pfam" id="PF00326"/>
    </source>
</evidence>
<dbReference type="Gene3D" id="3.40.50.1820">
    <property type="entry name" value="alpha/beta hydrolase"/>
    <property type="match status" value="1"/>
</dbReference>
<name>A0A3E4NPZ6_9BACE</name>
<keyword evidence="1" id="KW-1133">Transmembrane helix</keyword>
<comment type="caution">
    <text evidence="4">The sequence shown here is derived from an EMBL/GenBank/DDBJ whole genome shotgun (WGS) entry which is preliminary data.</text>
</comment>
<sequence length="407" mass="47284">MSNTIQKHSKRKAQLTIKFGFSKQFFIYYIIICIGFCTASCIENKQTNSLQYNTKAWNKIKDYFNPPVIYKDNYGNYRSPLLLNNGDTIKNVNDWNKKRKKIKDTWMNLMGKWPPIIKNQKFEILDTLKRENFYQYRVRFYWVPNEQTEGYLLIPDKRGKKPAIISVFYEPETAIGIGGKPNRDFAYQLTKRGFITLSLGTTQTTKEKTYSIYYPTINNASLQPLSALAYAAANAWEALAKVPDVDSTKIGIVGHSYGGKWAMFASCLYDKFACAAWSDPGIVFDETKRGYINYWEPWYLGYYPPPWKDTWNKNGYTKAKGIYSQLRKNGHDLHEIHALMAPRPFLVSGGFSDGPERWIPLNHTILINRILGYENRVAMTNRAKHDPDPESNEILYNFFEWYLCSTS</sequence>
<dbReference type="InterPro" id="IPR025890">
    <property type="entry name" value="Abhydrolase_bac"/>
</dbReference>
<reference evidence="6 7" key="1">
    <citation type="submission" date="2018-08" db="EMBL/GenBank/DDBJ databases">
        <title>A genome reference for cultivated species of the human gut microbiota.</title>
        <authorList>
            <person name="Zou Y."/>
            <person name="Xue W."/>
            <person name="Luo G."/>
        </authorList>
    </citation>
    <scope>NUCLEOTIDE SEQUENCE [LARGE SCALE GENOMIC DNA]</scope>
    <source>
        <strain evidence="5 7">AF38-2</strain>
        <strain evidence="4 6">TF10-34</strain>
    </source>
</reference>
<reference evidence="3" key="2">
    <citation type="submission" date="2023-08" db="EMBL/GenBank/DDBJ databases">
        <title>Mucin Metabolism Genes Underlie the Key Renovations of Bacteroides xylanisolvens Genomes in Captive Great Apes.</title>
        <authorList>
            <person name="Nishida A.H."/>
        </authorList>
    </citation>
    <scope>NUCLEOTIDE SEQUENCE</scope>
    <source>
        <strain evidence="3">P19.10B</strain>
    </source>
</reference>
<evidence type="ECO:0000256" key="1">
    <source>
        <dbReference type="SAM" id="Phobius"/>
    </source>
</evidence>
<dbReference type="AlphaFoldDB" id="A0A3E4NPZ6"/>
<dbReference type="Proteomes" id="UP000284495">
    <property type="component" value="Unassembled WGS sequence"/>
</dbReference>
<dbReference type="Pfam" id="PF12715">
    <property type="entry name" value="Abhydrolase_7"/>
    <property type="match status" value="1"/>
</dbReference>
<organism evidence="4 6">
    <name type="scientific">Bacteroides xylanisolvens</name>
    <dbReference type="NCBI Taxonomy" id="371601"/>
    <lineage>
        <taxon>Bacteria</taxon>
        <taxon>Pseudomonadati</taxon>
        <taxon>Bacteroidota</taxon>
        <taxon>Bacteroidia</taxon>
        <taxon>Bacteroidales</taxon>
        <taxon>Bacteroidaceae</taxon>
        <taxon>Bacteroides</taxon>
    </lineage>
</organism>
<evidence type="ECO:0000313" key="6">
    <source>
        <dbReference type="Proteomes" id="UP000261210"/>
    </source>
</evidence>
<evidence type="ECO:0000313" key="5">
    <source>
        <dbReference type="EMBL" id="RHL40891.1"/>
    </source>
</evidence>
<dbReference type="GO" id="GO:0006508">
    <property type="term" value="P:proteolysis"/>
    <property type="evidence" value="ECO:0007669"/>
    <property type="project" value="InterPro"/>
</dbReference>
<dbReference type="EMBL" id="QROO01000003">
    <property type="protein sequence ID" value="RHL40891.1"/>
    <property type="molecule type" value="Genomic_DNA"/>
</dbReference>
<dbReference type="Proteomes" id="UP001197958">
    <property type="component" value="Unassembled WGS sequence"/>
</dbReference>
<evidence type="ECO:0000313" key="4">
    <source>
        <dbReference type="EMBL" id="RGK67689.1"/>
    </source>
</evidence>
<dbReference type="EMBL" id="JAIWWW010000001">
    <property type="protein sequence ID" value="MCA4521637.1"/>
    <property type="molecule type" value="Genomic_DNA"/>
</dbReference>
<dbReference type="RefSeq" id="WP_117683161.1">
    <property type="nucleotide sequence ID" value="NZ_JADNHC010000005.1"/>
</dbReference>
<feature type="domain" description="Peptidase S9 prolyl oligopeptidase catalytic" evidence="2">
    <location>
        <begin position="234"/>
        <end position="323"/>
    </location>
</feature>
<dbReference type="EMBL" id="QSQU01000001">
    <property type="protein sequence ID" value="RGK67689.1"/>
    <property type="molecule type" value="Genomic_DNA"/>
</dbReference>
<proteinExistence type="predicted"/>
<dbReference type="InterPro" id="IPR029058">
    <property type="entry name" value="AB_hydrolase_fold"/>
</dbReference>
<evidence type="ECO:0000313" key="3">
    <source>
        <dbReference type="EMBL" id="MCA4521637.1"/>
    </source>
</evidence>
<keyword evidence="1" id="KW-0472">Membrane</keyword>
<dbReference type="InterPro" id="IPR001375">
    <property type="entry name" value="Peptidase_S9_cat"/>
</dbReference>
<feature type="transmembrane region" description="Helical" evidence="1">
    <location>
        <begin position="21"/>
        <end position="42"/>
    </location>
</feature>
<dbReference type="Pfam" id="PF00326">
    <property type="entry name" value="Peptidase_S9"/>
    <property type="match status" value="1"/>
</dbReference>
<dbReference type="Proteomes" id="UP000261210">
    <property type="component" value="Unassembled WGS sequence"/>
</dbReference>
<accession>A0A3E4NPZ6</accession>
<dbReference type="SUPFAM" id="SSF53474">
    <property type="entry name" value="alpha/beta-Hydrolases"/>
    <property type="match status" value="1"/>
</dbReference>
<protein>
    <submittedName>
        <fullName evidence="3">Prolyl oligopeptidase family serine peptidase</fullName>
    </submittedName>
    <submittedName>
        <fullName evidence="4">Sialidase</fullName>
    </submittedName>
</protein>
<evidence type="ECO:0000313" key="7">
    <source>
        <dbReference type="Proteomes" id="UP000284495"/>
    </source>
</evidence>
<gene>
    <name evidence="5" type="ORF">DW027_03330</name>
    <name evidence="4" type="ORF">DXD03_00245</name>
    <name evidence="3" type="ORF">LDZ35_00180</name>
</gene>
<dbReference type="GO" id="GO:0008236">
    <property type="term" value="F:serine-type peptidase activity"/>
    <property type="evidence" value="ECO:0007669"/>
    <property type="project" value="InterPro"/>
</dbReference>
<keyword evidence="1" id="KW-0812">Transmembrane</keyword>